<evidence type="ECO:0000313" key="4">
    <source>
        <dbReference type="Proteomes" id="UP000186096"/>
    </source>
</evidence>
<dbReference type="Gene3D" id="3.40.710.10">
    <property type="entry name" value="DD-peptidase/beta-lactamase superfamily"/>
    <property type="match status" value="1"/>
</dbReference>
<dbReference type="InterPro" id="IPR006311">
    <property type="entry name" value="TAT_signal"/>
</dbReference>
<protein>
    <submittedName>
        <fullName evidence="3">CubicO group peptidase, beta-lactamase class C family</fullName>
    </submittedName>
</protein>
<dbReference type="PANTHER" id="PTHR46825">
    <property type="entry name" value="D-ALANYL-D-ALANINE-CARBOXYPEPTIDASE/ENDOPEPTIDASE AMPH"/>
    <property type="match status" value="1"/>
</dbReference>
<dbReference type="PROSITE" id="PS51318">
    <property type="entry name" value="TAT"/>
    <property type="match status" value="1"/>
</dbReference>
<sequence length="421" mass="44515">MIPETFSVSRRSALRLLTGGAAAGLAAGLPASPASAAARAWSVTGSSATSLKPFDDTLKRFMQARAIPHASLAVVRKGKLVLARGYNWTADTSFAAGPTSLFRIASLSKPVTAAAVLKLAQDGKLSLSAKVAPLLGLSTAADPRLANVTVTHLLQHLGGWDSDVSGDPMFKDRVIASALGVPLPITQAHIIKHTSGLKLDHAPGTTYAYSNYGYLLLQKVIEKASGVSYASYVQSKILTPLKIKRMALGRTAKGLRKSGEVPYFSQYTGKSVIDTSGSVMPFPYGGFNLENMAAHGGWLATAVDLAKFTTLFDAAGVLTSASISKAFAKPSIGVNSDGWYYGLGWQVRPVTGGRNTWHTGSLAGTSTLMVRRYDGLSWVVLFDQRDDASGLTYGDIDPLLHTAANSVKSWPTTNLFSTYGL</sequence>
<evidence type="ECO:0000259" key="2">
    <source>
        <dbReference type="Pfam" id="PF00144"/>
    </source>
</evidence>
<feature type="chain" id="PRO_5009941576" evidence="1">
    <location>
        <begin position="37"/>
        <end position="421"/>
    </location>
</feature>
<organism evidence="3 4">
    <name type="scientific">Microbispora rosea</name>
    <dbReference type="NCBI Taxonomy" id="58117"/>
    <lineage>
        <taxon>Bacteria</taxon>
        <taxon>Bacillati</taxon>
        <taxon>Actinomycetota</taxon>
        <taxon>Actinomycetes</taxon>
        <taxon>Streptosporangiales</taxon>
        <taxon>Streptosporangiaceae</taxon>
        <taxon>Microbispora</taxon>
    </lineage>
</organism>
<name>A0A1N7F800_9ACTN</name>
<dbReference type="InterPro" id="IPR050491">
    <property type="entry name" value="AmpC-like"/>
</dbReference>
<evidence type="ECO:0000256" key="1">
    <source>
        <dbReference type="SAM" id="SignalP"/>
    </source>
</evidence>
<dbReference type="EMBL" id="FTNI01000021">
    <property type="protein sequence ID" value="SIR96449.1"/>
    <property type="molecule type" value="Genomic_DNA"/>
</dbReference>
<proteinExistence type="predicted"/>
<dbReference type="Proteomes" id="UP000186096">
    <property type="component" value="Unassembled WGS sequence"/>
</dbReference>
<evidence type="ECO:0000313" key="3">
    <source>
        <dbReference type="EMBL" id="SIR96449.1"/>
    </source>
</evidence>
<feature type="signal peptide" evidence="1">
    <location>
        <begin position="1"/>
        <end position="36"/>
    </location>
</feature>
<dbReference type="InterPro" id="IPR012338">
    <property type="entry name" value="Beta-lactam/transpept-like"/>
</dbReference>
<dbReference type="PANTHER" id="PTHR46825:SF9">
    <property type="entry name" value="BETA-LACTAMASE-RELATED DOMAIN-CONTAINING PROTEIN"/>
    <property type="match status" value="1"/>
</dbReference>
<accession>A0A1N7F800</accession>
<dbReference type="RefSeq" id="WP_076438822.1">
    <property type="nucleotide sequence ID" value="NZ_FTNI01000021.1"/>
</dbReference>
<reference evidence="4" key="1">
    <citation type="submission" date="2017-01" db="EMBL/GenBank/DDBJ databases">
        <authorList>
            <person name="Varghese N."/>
            <person name="Submissions S."/>
        </authorList>
    </citation>
    <scope>NUCLEOTIDE SEQUENCE [LARGE SCALE GENOMIC DNA]</scope>
    <source>
        <strain evidence="4">ATCC 12950</strain>
    </source>
</reference>
<dbReference type="InterPro" id="IPR001466">
    <property type="entry name" value="Beta-lactam-related"/>
</dbReference>
<feature type="domain" description="Beta-lactamase-related" evidence="2">
    <location>
        <begin position="54"/>
        <end position="387"/>
    </location>
</feature>
<dbReference type="Pfam" id="PF00144">
    <property type="entry name" value="Beta-lactamase"/>
    <property type="match status" value="1"/>
</dbReference>
<gene>
    <name evidence="3" type="ORF">SAMN05421833_1214</name>
</gene>
<keyword evidence="4" id="KW-1185">Reference proteome</keyword>
<dbReference type="AlphaFoldDB" id="A0A1N7F800"/>
<keyword evidence="1" id="KW-0732">Signal</keyword>
<dbReference type="SUPFAM" id="SSF56601">
    <property type="entry name" value="beta-lactamase/transpeptidase-like"/>
    <property type="match status" value="1"/>
</dbReference>
<dbReference type="STRING" id="58117.SAMN05421833_1214"/>